<name>S7WQX1_9BACT</name>
<proteinExistence type="predicted"/>
<sequence length="275" mass="29685">MKQHAEEINIEAQAKKEASSKEAEGRKILAEATAKEEATMGLSEAQVMHAKAEANERQGIVEALIIEKKAMAEAKGIEANAEAKRKDGLAEADVIKEKALADAAGIEEKANAMKKLDGVGKEHEEFKLKLEKELQVDLAEINIQKAIADAQAQVIGNALKASKIDIVGGETMFFEQIIGQITKAKGFDRMVNNSTNIQEIKQALLGDGSGNEGELLSRIKDFAERYNISSEDIKNVSIANLLMTMQNQATDKSEQNVIGNLLSLAKGLGISGNKL</sequence>
<dbReference type="Proteomes" id="UP000014974">
    <property type="component" value="Unassembled WGS sequence"/>
</dbReference>
<comment type="caution">
    <text evidence="2">The sequence shown here is derived from an EMBL/GenBank/DDBJ whole genome shotgun (WGS) entry which is preliminary data.</text>
</comment>
<dbReference type="EMBL" id="ATNM01000146">
    <property type="protein sequence ID" value="EPR66523.1"/>
    <property type="molecule type" value="Genomic_DNA"/>
</dbReference>
<organism evidence="2 3">
    <name type="scientific">Cyclobacterium qasimii M12-11B</name>
    <dbReference type="NCBI Taxonomy" id="641524"/>
    <lineage>
        <taxon>Bacteria</taxon>
        <taxon>Pseudomonadati</taxon>
        <taxon>Bacteroidota</taxon>
        <taxon>Cytophagia</taxon>
        <taxon>Cytophagales</taxon>
        <taxon>Cyclobacteriaceae</taxon>
        <taxon>Cyclobacterium</taxon>
    </lineage>
</organism>
<dbReference type="AlphaFoldDB" id="S7WQX1"/>
<protein>
    <submittedName>
        <fullName evidence="2">Inner membrane protein YqiK</fullName>
    </submittedName>
</protein>
<evidence type="ECO:0000313" key="2">
    <source>
        <dbReference type="EMBL" id="EPR66523.1"/>
    </source>
</evidence>
<evidence type="ECO:0000256" key="1">
    <source>
        <dbReference type="SAM" id="MobiDB-lite"/>
    </source>
</evidence>
<feature type="region of interest" description="Disordered" evidence="1">
    <location>
        <begin position="1"/>
        <end position="25"/>
    </location>
</feature>
<accession>S7WQX1</accession>
<dbReference type="eggNOG" id="COG2268">
    <property type="taxonomic scope" value="Bacteria"/>
</dbReference>
<dbReference type="RefSeq" id="WP_020893119.1">
    <property type="nucleotide sequence ID" value="NZ_ATNM01000146.1"/>
</dbReference>
<gene>
    <name evidence="2" type="ORF">ADICYQ_4435</name>
</gene>
<reference evidence="2 3" key="1">
    <citation type="journal article" date="2013" name="Genome Announc.">
        <title>Draft Genome Sequence of Cyclobacterium qasimii Strain M12-11BT, Isolated from Arctic Marine Sediment.</title>
        <authorList>
            <person name="Shivaji S."/>
            <person name="Ara S."/>
            <person name="Singh A."/>
            <person name="Kumar Pinnaka A."/>
        </authorList>
    </citation>
    <scope>NUCLEOTIDE SEQUENCE [LARGE SCALE GENOMIC DNA]</scope>
    <source>
        <strain evidence="2 3">M12-11B</strain>
    </source>
</reference>
<evidence type="ECO:0000313" key="3">
    <source>
        <dbReference type="Proteomes" id="UP000014974"/>
    </source>
</evidence>
<dbReference type="PATRIC" id="fig|641524.5.peg.4398"/>
<dbReference type="STRING" id="641524.ADICYQ_4435"/>